<dbReference type="Proteomes" id="UP000254082">
    <property type="component" value="Unassembled WGS sequence"/>
</dbReference>
<dbReference type="GO" id="GO:0003677">
    <property type="term" value="F:DNA binding"/>
    <property type="evidence" value="ECO:0007669"/>
    <property type="project" value="InterPro"/>
</dbReference>
<name>A0A380JGV1_STRDO</name>
<gene>
    <name evidence="2" type="ORF">NCTC11391_02151</name>
</gene>
<dbReference type="GO" id="GO:0006313">
    <property type="term" value="P:DNA transposition"/>
    <property type="evidence" value="ECO:0007669"/>
    <property type="project" value="InterPro"/>
</dbReference>
<keyword evidence="3" id="KW-1185">Reference proteome</keyword>
<organism evidence="2 3">
    <name type="scientific">Streptococcus downei MFe28</name>
    <dbReference type="NCBI Taxonomy" id="764290"/>
    <lineage>
        <taxon>Bacteria</taxon>
        <taxon>Bacillati</taxon>
        <taxon>Bacillota</taxon>
        <taxon>Bacilli</taxon>
        <taxon>Lactobacillales</taxon>
        <taxon>Streptococcaceae</taxon>
        <taxon>Streptococcus</taxon>
    </lineage>
</organism>
<dbReference type="SUPFAM" id="SSF53098">
    <property type="entry name" value="Ribonuclease H-like"/>
    <property type="match status" value="1"/>
</dbReference>
<reference evidence="2 3" key="1">
    <citation type="submission" date="2018-06" db="EMBL/GenBank/DDBJ databases">
        <authorList>
            <consortium name="Pathogen Informatics"/>
            <person name="Doyle S."/>
        </authorList>
    </citation>
    <scope>NUCLEOTIDE SEQUENCE [LARGE SCALE GENOMIC DNA]</scope>
    <source>
        <strain evidence="3">NCTC 11391</strain>
    </source>
</reference>
<dbReference type="OrthoDB" id="9803969at2"/>
<evidence type="ECO:0000259" key="1">
    <source>
        <dbReference type="Pfam" id="PF01609"/>
    </source>
</evidence>
<dbReference type="Pfam" id="PF01609">
    <property type="entry name" value="DDE_Tnp_1"/>
    <property type="match status" value="1"/>
</dbReference>
<proteinExistence type="predicted"/>
<evidence type="ECO:0000313" key="3">
    <source>
        <dbReference type="Proteomes" id="UP000254082"/>
    </source>
</evidence>
<dbReference type="InterPro" id="IPR012337">
    <property type="entry name" value="RNaseH-like_sf"/>
</dbReference>
<protein>
    <submittedName>
        <fullName evidence="2">Transposase IS4 family protein</fullName>
    </submittedName>
</protein>
<accession>A0A380JGV1</accession>
<dbReference type="GO" id="GO:0004803">
    <property type="term" value="F:transposase activity"/>
    <property type="evidence" value="ECO:0007669"/>
    <property type="project" value="InterPro"/>
</dbReference>
<feature type="domain" description="Transposase IS4-like" evidence="1">
    <location>
        <begin position="100"/>
        <end position="207"/>
    </location>
</feature>
<dbReference type="EMBL" id="UHFA01000002">
    <property type="protein sequence ID" value="SUN37424.1"/>
    <property type="molecule type" value="Genomic_DNA"/>
</dbReference>
<evidence type="ECO:0000313" key="2">
    <source>
        <dbReference type="EMBL" id="SUN37424.1"/>
    </source>
</evidence>
<dbReference type="InterPro" id="IPR002559">
    <property type="entry name" value="Transposase_11"/>
</dbReference>
<dbReference type="AlphaFoldDB" id="A0A380JGV1"/>
<sequence>MLNQIKHTFSKALASLLTHPKPFIVKPDQQFVRRSSLSLEKMVNAILGMGGKTLSKELLDLKLDMTNSAFVQRRYQIKSDLFKSLFDSFTDRIPNHIDLPILAIDGSDVSIPKNDQDHETCIIANVGSKPYNHIHLNALFDLKRNIYVDACVQDKRQVNENDGLIQLMSASSFDKALIIMDRGYESYNVIAHCQERGWSYLIRIKDGSYGIKGKVNLPASPCFDQTFHLILCRKQTKDWKQVYQQFPNHFRFLPKTSRFDFLSEKSRTQDIQTYFLGFRMVRLEVAPGSYETLITNTDTLRKSKFSVVNSPCRTPVLSSVRCLG</sequence>